<feature type="compositionally biased region" description="Basic and acidic residues" evidence="1">
    <location>
        <begin position="116"/>
        <end position="125"/>
    </location>
</feature>
<reference evidence="2 3" key="1">
    <citation type="journal article" date="2015" name="Genome Biol.">
        <title>Comparative genomics of Steinernema reveals deeply conserved gene regulatory networks.</title>
        <authorList>
            <person name="Dillman A.R."/>
            <person name="Macchietto M."/>
            <person name="Porter C.F."/>
            <person name="Rogers A."/>
            <person name="Williams B."/>
            <person name="Antoshechkin I."/>
            <person name="Lee M.M."/>
            <person name="Goodwin Z."/>
            <person name="Lu X."/>
            <person name="Lewis E.E."/>
            <person name="Goodrich-Blair H."/>
            <person name="Stock S.P."/>
            <person name="Adams B.J."/>
            <person name="Sternberg P.W."/>
            <person name="Mortazavi A."/>
        </authorList>
    </citation>
    <scope>NUCLEOTIDE SEQUENCE [LARGE SCALE GENOMIC DNA]</scope>
    <source>
        <strain evidence="2 3">ALL</strain>
    </source>
</reference>
<name>A0A4U8UUF2_STECR</name>
<comment type="caution">
    <text evidence="2">The sequence shown here is derived from an EMBL/GenBank/DDBJ whole genome shotgun (WGS) entry which is preliminary data.</text>
</comment>
<organism evidence="2 3">
    <name type="scientific">Steinernema carpocapsae</name>
    <name type="common">Entomopathogenic nematode</name>
    <dbReference type="NCBI Taxonomy" id="34508"/>
    <lineage>
        <taxon>Eukaryota</taxon>
        <taxon>Metazoa</taxon>
        <taxon>Ecdysozoa</taxon>
        <taxon>Nematoda</taxon>
        <taxon>Chromadorea</taxon>
        <taxon>Rhabditida</taxon>
        <taxon>Tylenchina</taxon>
        <taxon>Panagrolaimomorpha</taxon>
        <taxon>Strongyloidoidea</taxon>
        <taxon>Steinernematidae</taxon>
        <taxon>Steinernema</taxon>
    </lineage>
</organism>
<accession>A0A4U8UUF2</accession>
<dbReference type="AlphaFoldDB" id="A0A4U8UUF2"/>
<keyword evidence="3" id="KW-1185">Reference proteome</keyword>
<dbReference type="Proteomes" id="UP000298663">
    <property type="component" value="Unassembled WGS sequence"/>
</dbReference>
<evidence type="ECO:0000313" key="3">
    <source>
        <dbReference type="Proteomes" id="UP000298663"/>
    </source>
</evidence>
<evidence type="ECO:0000313" key="2">
    <source>
        <dbReference type="EMBL" id="TMS36982.1"/>
    </source>
</evidence>
<protein>
    <submittedName>
        <fullName evidence="2">Uncharacterized protein</fullName>
    </submittedName>
</protein>
<sequence>MKKLLEERRKEGLCILDIEMEPNRRAEDALWKGFQAGDREGQLCICNVNEETRKILQEGALGREDQRHSWRQGCYTNRRGDKDWRKTQRTLGNITSGNDEATQIYHMSLKPRRGGQRGEKLDENQARSPVSRLENILPRSRQKALHSTR</sequence>
<reference evidence="2 3" key="2">
    <citation type="journal article" date="2019" name="G3 (Bethesda)">
        <title>Hybrid Assembly of the Genome of the Entomopathogenic Nematode Steinernema carpocapsae Identifies the X-Chromosome.</title>
        <authorList>
            <person name="Serra L."/>
            <person name="Macchietto M."/>
            <person name="Macias-Munoz A."/>
            <person name="McGill C.J."/>
            <person name="Rodriguez I.M."/>
            <person name="Rodriguez B."/>
            <person name="Murad R."/>
            <person name="Mortazavi A."/>
        </authorList>
    </citation>
    <scope>NUCLEOTIDE SEQUENCE [LARGE SCALE GENOMIC DNA]</scope>
    <source>
        <strain evidence="2 3">ALL</strain>
    </source>
</reference>
<gene>
    <name evidence="2" type="ORF">L596_004020</name>
</gene>
<feature type="region of interest" description="Disordered" evidence="1">
    <location>
        <begin position="109"/>
        <end position="149"/>
    </location>
</feature>
<evidence type="ECO:0000256" key="1">
    <source>
        <dbReference type="SAM" id="MobiDB-lite"/>
    </source>
</evidence>
<dbReference type="EMBL" id="AZBU02000001">
    <property type="protein sequence ID" value="TMS36982.1"/>
    <property type="molecule type" value="Genomic_DNA"/>
</dbReference>
<proteinExistence type="predicted"/>
<feature type="compositionally biased region" description="Basic residues" evidence="1">
    <location>
        <begin position="140"/>
        <end position="149"/>
    </location>
</feature>